<name>A0A6M1SR72_9BACT</name>
<dbReference type="PROSITE" id="PS50983">
    <property type="entry name" value="FE_B12_PBP"/>
    <property type="match status" value="1"/>
</dbReference>
<protein>
    <submittedName>
        <fullName evidence="3">ABC transporter substrate-binding protein</fullName>
    </submittedName>
</protein>
<dbReference type="InterPro" id="IPR002491">
    <property type="entry name" value="ABC_transptr_periplasmic_BD"/>
</dbReference>
<organism evidence="3 4">
    <name type="scientific">Halalkalibaculum roseum</name>
    <dbReference type="NCBI Taxonomy" id="2709311"/>
    <lineage>
        <taxon>Bacteria</taxon>
        <taxon>Pseudomonadati</taxon>
        <taxon>Balneolota</taxon>
        <taxon>Balneolia</taxon>
        <taxon>Balneolales</taxon>
        <taxon>Balneolaceae</taxon>
        <taxon>Halalkalibaculum</taxon>
    </lineage>
</organism>
<feature type="domain" description="Fe/B12 periplasmic-binding" evidence="2">
    <location>
        <begin position="6"/>
        <end position="246"/>
    </location>
</feature>
<comment type="caution">
    <text evidence="3">The sequence shown here is derived from an EMBL/GenBank/DDBJ whole genome shotgun (WGS) entry which is preliminary data.</text>
</comment>
<keyword evidence="1" id="KW-0732">Signal</keyword>
<dbReference type="Pfam" id="PF01497">
    <property type="entry name" value="Peripla_BP_2"/>
    <property type="match status" value="1"/>
</dbReference>
<dbReference type="PANTHER" id="PTHR30535">
    <property type="entry name" value="VITAMIN B12-BINDING PROTEIN"/>
    <property type="match status" value="1"/>
</dbReference>
<dbReference type="InterPro" id="IPR050902">
    <property type="entry name" value="ABC_Transporter_SBP"/>
</dbReference>
<dbReference type="PANTHER" id="PTHR30535:SF35">
    <property type="entry name" value="PERIPLASMIC BINDING PROTEIN"/>
    <property type="match status" value="1"/>
</dbReference>
<dbReference type="NCBIfam" id="NF038402">
    <property type="entry name" value="TroA_like"/>
    <property type="match status" value="1"/>
</dbReference>
<evidence type="ECO:0000256" key="1">
    <source>
        <dbReference type="ARBA" id="ARBA00022729"/>
    </source>
</evidence>
<gene>
    <name evidence="3" type="ORF">G3570_01600</name>
</gene>
<evidence type="ECO:0000313" key="4">
    <source>
        <dbReference type="Proteomes" id="UP000473278"/>
    </source>
</evidence>
<dbReference type="SUPFAM" id="SSF53807">
    <property type="entry name" value="Helical backbone' metal receptor"/>
    <property type="match status" value="1"/>
</dbReference>
<dbReference type="InterPro" id="IPR054828">
    <property type="entry name" value="Vit_B12_bind_prot"/>
</dbReference>
<dbReference type="Proteomes" id="UP000473278">
    <property type="component" value="Unassembled WGS sequence"/>
</dbReference>
<dbReference type="RefSeq" id="WP_165138504.1">
    <property type="nucleotide sequence ID" value="NZ_JAALLT010000001.1"/>
</dbReference>
<dbReference type="Gene3D" id="3.40.50.1980">
    <property type="entry name" value="Nitrogenase molybdenum iron protein domain"/>
    <property type="match status" value="2"/>
</dbReference>
<accession>A0A6M1SR72</accession>
<sequence>MANYERIISLVPSLTELLIDLGLEEQLVGRTRFCVHPKEKVKDIPIIGGTKNPRLDKIRAADPDYIVANKEENKKDHINELREDFEVKVTDISTIEDALITIHELGKELGVENESEKLIRQINEAMDEIPEEPPLRTAYLIWKDPYMTVGKDTYIHNVMKHWKLDNVFGDKTRYPKVSFYDITEKAPELILLSSEPYPFKEKHLAEFEEAFPNTRVLLAEGEWFSWYGSHMLHSFRRLNVWRKAIA</sequence>
<evidence type="ECO:0000259" key="2">
    <source>
        <dbReference type="PROSITE" id="PS50983"/>
    </source>
</evidence>
<dbReference type="AlphaFoldDB" id="A0A6M1SR72"/>
<reference evidence="3 4" key="1">
    <citation type="submission" date="2020-02" db="EMBL/GenBank/DDBJ databases">
        <title>Balneolaceae bacterium YR4-1, complete genome.</title>
        <authorList>
            <person name="Li Y."/>
            <person name="Wu S."/>
        </authorList>
    </citation>
    <scope>NUCLEOTIDE SEQUENCE [LARGE SCALE GENOMIC DNA]</scope>
    <source>
        <strain evidence="3 4">YR4-1</strain>
    </source>
</reference>
<proteinExistence type="predicted"/>
<dbReference type="EMBL" id="JAALLT010000001">
    <property type="protein sequence ID" value="NGP75310.1"/>
    <property type="molecule type" value="Genomic_DNA"/>
</dbReference>
<keyword evidence="4" id="KW-1185">Reference proteome</keyword>
<evidence type="ECO:0000313" key="3">
    <source>
        <dbReference type="EMBL" id="NGP75310.1"/>
    </source>
</evidence>